<gene>
    <name evidence="2" type="ORF">ACFO0C_26520</name>
</gene>
<feature type="transmembrane region" description="Helical" evidence="1">
    <location>
        <begin position="12"/>
        <end position="32"/>
    </location>
</feature>
<dbReference type="RefSeq" id="WP_378069395.1">
    <property type="nucleotide sequence ID" value="NZ_JBHSBL010000019.1"/>
</dbReference>
<keyword evidence="1" id="KW-0472">Membrane</keyword>
<dbReference type="EMBL" id="JBHSBL010000019">
    <property type="protein sequence ID" value="MFC4068499.1"/>
    <property type="molecule type" value="Genomic_DNA"/>
</dbReference>
<dbReference type="Proteomes" id="UP001595867">
    <property type="component" value="Unassembled WGS sequence"/>
</dbReference>
<evidence type="ECO:0000313" key="3">
    <source>
        <dbReference type="Proteomes" id="UP001595867"/>
    </source>
</evidence>
<feature type="transmembrane region" description="Helical" evidence="1">
    <location>
        <begin position="38"/>
        <end position="59"/>
    </location>
</feature>
<evidence type="ECO:0000313" key="2">
    <source>
        <dbReference type="EMBL" id="MFC4068499.1"/>
    </source>
</evidence>
<sequence>MPRNRLILRQILLSASSLFVCLSAWVLVGVLAGSGSRALIALSVVPMLAGLLLPVTVWFAGEDPRDRGAGWFAAIGLVTLLFAVAASFGVSATYLELAGHRVPVVVTAGDGAARDGYQLVAVRAVSTGEELGEVLFFAERDLRAGDRLVAMVDPLGWFPPGTAQPSPGRQRATETLAVAGSAMLVVLTAARVRRDLHRYDFTGSRRPQRS</sequence>
<evidence type="ECO:0008006" key="4">
    <source>
        <dbReference type="Google" id="ProtNLM"/>
    </source>
</evidence>
<keyword evidence="1" id="KW-1133">Transmembrane helix</keyword>
<comment type="caution">
    <text evidence="2">The sequence shown here is derived from an EMBL/GenBank/DDBJ whole genome shotgun (WGS) entry which is preliminary data.</text>
</comment>
<name>A0ABV8J0C3_9ACTN</name>
<proteinExistence type="predicted"/>
<feature type="transmembrane region" description="Helical" evidence="1">
    <location>
        <begin position="71"/>
        <end position="95"/>
    </location>
</feature>
<evidence type="ECO:0000256" key="1">
    <source>
        <dbReference type="SAM" id="Phobius"/>
    </source>
</evidence>
<accession>A0ABV8J0C3</accession>
<protein>
    <recommendedName>
        <fullName evidence="4">DUF3592 domain-containing protein</fullName>
    </recommendedName>
</protein>
<keyword evidence="3" id="KW-1185">Reference proteome</keyword>
<keyword evidence="1" id="KW-0812">Transmembrane</keyword>
<organism evidence="2 3">
    <name type="scientific">Actinoplanes subglobosus</name>
    <dbReference type="NCBI Taxonomy" id="1547892"/>
    <lineage>
        <taxon>Bacteria</taxon>
        <taxon>Bacillati</taxon>
        <taxon>Actinomycetota</taxon>
        <taxon>Actinomycetes</taxon>
        <taxon>Micromonosporales</taxon>
        <taxon>Micromonosporaceae</taxon>
        <taxon>Actinoplanes</taxon>
    </lineage>
</organism>
<reference evidence="3" key="1">
    <citation type="journal article" date="2019" name="Int. J. Syst. Evol. Microbiol.">
        <title>The Global Catalogue of Microorganisms (GCM) 10K type strain sequencing project: providing services to taxonomists for standard genome sequencing and annotation.</title>
        <authorList>
            <consortium name="The Broad Institute Genomics Platform"/>
            <consortium name="The Broad Institute Genome Sequencing Center for Infectious Disease"/>
            <person name="Wu L."/>
            <person name="Ma J."/>
        </authorList>
    </citation>
    <scope>NUCLEOTIDE SEQUENCE [LARGE SCALE GENOMIC DNA]</scope>
    <source>
        <strain evidence="3">TBRC 5832</strain>
    </source>
</reference>